<keyword evidence="1" id="KW-0472">Membrane</keyword>
<gene>
    <name evidence="2" type="ORF">RHODO2019_17340</name>
</gene>
<keyword evidence="1" id="KW-1133">Transmembrane helix</keyword>
<evidence type="ECO:0000313" key="2">
    <source>
        <dbReference type="EMBL" id="UZJ24839.1"/>
    </source>
</evidence>
<feature type="transmembrane region" description="Helical" evidence="1">
    <location>
        <begin position="21"/>
        <end position="38"/>
    </location>
</feature>
<accession>A0ABY6NZK2</accession>
<dbReference type="Proteomes" id="UP001164965">
    <property type="component" value="Chromosome"/>
</dbReference>
<name>A0ABY6NZK2_9NOCA</name>
<keyword evidence="3" id="KW-1185">Reference proteome</keyword>
<proteinExistence type="predicted"/>
<evidence type="ECO:0000313" key="3">
    <source>
        <dbReference type="Proteomes" id="UP001164965"/>
    </source>
</evidence>
<organism evidence="2 3">
    <name type="scientific">Rhodococcus antarcticus</name>
    <dbReference type="NCBI Taxonomy" id="2987751"/>
    <lineage>
        <taxon>Bacteria</taxon>
        <taxon>Bacillati</taxon>
        <taxon>Actinomycetota</taxon>
        <taxon>Actinomycetes</taxon>
        <taxon>Mycobacteriales</taxon>
        <taxon>Nocardiaceae</taxon>
        <taxon>Rhodococcus</taxon>
    </lineage>
</organism>
<dbReference type="EMBL" id="CP110615">
    <property type="protein sequence ID" value="UZJ24839.1"/>
    <property type="molecule type" value="Genomic_DNA"/>
</dbReference>
<dbReference type="RefSeq" id="WP_265382945.1">
    <property type="nucleotide sequence ID" value="NZ_CP110615.1"/>
</dbReference>
<feature type="transmembrane region" description="Helical" evidence="1">
    <location>
        <begin position="50"/>
        <end position="71"/>
    </location>
</feature>
<sequence>MPDAPLDKHGPPPVASIKKSAWNLLLLVPLLVLFTPLYNRDTPELFGLPMYYWFQFACVPLGVIAVAIVFVKTRHH</sequence>
<protein>
    <submittedName>
        <fullName evidence="2">DUF3311 domain-containing protein</fullName>
    </submittedName>
</protein>
<reference evidence="2" key="1">
    <citation type="submission" date="2022-10" db="EMBL/GenBank/DDBJ databases">
        <title>Rhodococcus sp.75.</title>
        <authorList>
            <person name="Sun M."/>
        </authorList>
    </citation>
    <scope>NUCLEOTIDE SEQUENCE</scope>
    <source>
        <strain evidence="2">75</strain>
    </source>
</reference>
<evidence type="ECO:0000256" key="1">
    <source>
        <dbReference type="SAM" id="Phobius"/>
    </source>
</evidence>
<keyword evidence="1" id="KW-0812">Transmembrane</keyword>
<dbReference type="InterPro" id="IPR021741">
    <property type="entry name" value="DUF3311"/>
</dbReference>
<dbReference type="Pfam" id="PF11755">
    <property type="entry name" value="DUF3311"/>
    <property type="match status" value="1"/>
</dbReference>